<comment type="caution">
    <text evidence="4">The sequence shown here is derived from an EMBL/GenBank/DDBJ whole genome shotgun (WGS) entry which is preliminary data.</text>
</comment>
<dbReference type="Proteomes" id="UP001430065">
    <property type="component" value="Unassembled WGS sequence"/>
</dbReference>
<evidence type="ECO:0000256" key="3">
    <source>
        <dbReference type="SAM" id="SignalP"/>
    </source>
</evidence>
<organism evidence="4 5">
    <name type="scientific">Dyella kyungheensis</name>
    <dbReference type="NCBI Taxonomy" id="1242174"/>
    <lineage>
        <taxon>Bacteria</taxon>
        <taxon>Pseudomonadati</taxon>
        <taxon>Pseudomonadota</taxon>
        <taxon>Gammaproteobacteria</taxon>
        <taxon>Lysobacterales</taxon>
        <taxon>Rhodanobacteraceae</taxon>
        <taxon>Dyella</taxon>
    </lineage>
</organism>
<keyword evidence="2" id="KW-0378">Hydrolase</keyword>
<dbReference type="RefSeq" id="WP_204634445.1">
    <property type="nucleotide sequence ID" value="NZ_JADIKC010000001.1"/>
</dbReference>
<name>A0ABS2JLR8_9GAMM</name>
<keyword evidence="5" id="KW-1185">Reference proteome</keyword>
<evidence type="ECO:0000256" key="1">
    <source>
        <dbReference type="ARBA" id="ARBA00022729"/>
    </source>
</evidence>
<dbReference type="EMBL" id="JADIKC010000001">
    <property type="protein sequence ID" value="MBM7119986.1"/>
    <property type="molecule type" value="Genomic_DNA"/>
</dbReference>
<evidence type="ECO:0008006" key="6">
    <source>
        <dbReference type="Google" id="ProtNLM"/>
    </source>
</evidence>
<proteinExistence type="predicted"/>
<feature type="signal peptide" evidence="3">
    <location>
        <begin position="1"/>
        <end position="20"/>
    </location>
</feature>
<dbReference type="InterPro" id="IPR029058">
    <property type="entry name" value="AB_hydrolase_fold"/>
</dbReference>
<evidence type="ECO:0000313" key="4">
    <source>
        <dbReference type="EMBL" id="MBM7119986.1"/>
    </source>
</evidence>
<reference evidence="4 5" key="1">
    <citation type="submission" date="2020-10" db="EMBL/GenBank/DDBJ databases">
        <title>Phylogeny of dyella-like bacteria.</title>
        <authorList>
            <person name="Fu J."/>
        </authorList>
    </citation>
    <scope>NUCLEOTIDE SEQUENCE [LARGE SCALE GENOMIC DNA]</scope>
    <source>
        <strain evidence="4 5">THG-B117</strain>
    </source>
</reference>
<dbReference type="SUPFAM" id="SSF53474">
    <property type="entry name" value="alpha/beta-Hydrolases"/>
    <property type="match status" value="1"/>
</dbReference>
<protein>
    <recommendedName>
        <fullName evidence="6">Esterase/PHB depolymerase</fullName>
    </recommendedName>
</protein>
<dbReference type="PANTHER" id="PTHR43037:SF5">
    <property type="entry name" value="FERULOYL ESTERASE"/>
    <property type="match status" value="1"/>
</dbReference>
<evidence type="ECO:0000256" key="2">
    <source>
        <dbReference type="ARBA" id="ARBA00022801"/>
    </source>
</evidence>
<dbReference type="InterPro" id="IPR010126">
    <property type="entry name" value="Esterase_phb"/>
</dbReference>
<dbReference type="Pfam" id="PF10503">
    <property type="entry name" value="Esterase_PHB"/>
    <property type="match status" value="1"/>
</dbReference>
<sequence>MRRLTGLICGVFLLSGVACAGDAPPLPTLKINPAKVAVAGLSSGAYMAAQLQMAYPEWFASAALVAGGPFGCAAGRLDLALSTCMKGVPAPDPAALAAKAEQRAAAGEIGALKDLAHGRVYLLHGKDDALVAPAVAEAGARFYEQLRDGVPALKSLQVKDDGQRAFAHNLPVVATGDDCDKSVSPYLGHCGFDAAGEIFQQMFGKPAAAASAAKGELRQFDQDAYRPGAADAFLASTGYVYLPPDCIAGKRCGLLVAFHGCKQNADAVGEAFVKDAGFNRWADVYDVVVLYPQTRASTAPMNPQACWDWWGYSGDNYDSRQGVQLRWLVDAVKALGLPAP</sequence>
<evidence type="ECO:0000313" key="5">
    <source>
        <dbReference type="Proteomes" id="UP001430065"/>
    </source>
</evidence>
<accession>A0ABS2JLR8</accession>
<dbReference type="PANTHER" id="PTHR43037">
    <property type="entry name" value="UNNAMED PRODUCT-RELATED"/>
    <property type="match status" value="1"/>
</dbReference>
<dbReference type="PROSITE" id="PS51257">
    <property type="entry name" value="PROKAR_LIPOPROTEIN"/>
    <property type="match status" value="1"/>
</dbReference>
<dbReference type="Gene3D" id="3.40.50.1820">
    <property type="entry name" value="alpha/beta hydrolase"/>
    <property type="match status" value="2"/>
</dbReference>
<gene>
    <name evidence="4" type="ORF">ISP20_02330</name>
</gene>
<keyword evidence="1 3" id="KW-0732">Signal</keyword>
<dbReference type="InterPro" id="IPR050955">
    <property type="entry name" value="Plant_Biomass_Hydrol_Est"/>
</dbReference>
<feature type="chain" id="PRO_5045952543" description="Esterase/PHB depolymerase" evidence="3">
    <location>
        <begin position="21"/>
        <end position="340"/>
    </location>
</feature>